<dbReference type="KEGG" id="uru:DSM104443_01522"/>
<feature type="modified residue" description="4-aspartylphosphate" evidence="4">
    <location>
        <position position="60"/>
    </location>
</feature>
<evidence type="ECO:0000256" key="1">
    <source>
        <dbReference type="ARBA" id="ARBA00023015"/>
    </source>
</evidence>
<dbReference type="InterPro" id="IPR016032">
    <property type="entry name" value="Sig_transdc_resp-reg_C-effctor"/>
</dbReference>
<feature type="domain" description="HTH luxR-type" evidence="5">
    <location>
        <begin position="141"/>
        <end position="206"/>
    </location>
</feature>
<dbReference type="PANTHER" id="PTHR44688">
    <property type="entry name" value="DNA-BINDING TRANSCRIPTIONAL ACTIVATOR DEVR_DOSR"/>
    <property type="match status" value="1"/>
</dbReference>
<dbReference type="PANTHER" id="PTHR44688:SF16">
    <property type="entry name" value="DNA-BINDING TRANSCRIPTIONAL ACTIVATOR DEVR_DOSR"/>
    <property type="match status" value="1"/>
</dbReference>
<dbReference type="Pfam" id="PF00072">
    <property type="entry name" value="Response_reg"/>
    <property type="match status" value="1"/>
</dbReference>
<dbReference type="Proteomes" id="UP000501534">
    <property type="component" value="Chromosome"/>
</dbReference>
<evidence type="ECO:0000313" key="8">
    <source>
        <dbReference type="Proteomes" id="UP000501534"/>
    </source>
</evidence>
<dbReference type="InterPro" id="IPR001789">
    <property type="entry name" value="Sig_transdc_resp-reg_receiver"/>
</dbReference>
<dbReference type="CDD" id="cd17537">
    <property type="entry name" value="REC_FixJ"/>
    <property type="match status" value="1"/>
</dbReference>
<evidence type="ECO:0000256" key="4">
    <source>
        <dbReference type="PROSITE-ProRule" id="PRU00169"/>
    </source>
</evidence>
<keyword evidence="8" id="KW-1185">Reference proteome</keyword>
<proteinExistence type="predicted"/>
<dbReference type="SMART" id="SM00421">
    <property type="entry name" value="HTH_LUXR"/>
    <property type="match status" value="1"/>
</dbReference>
<dbReference type="RefSeq" id="WP_171090984.1">
    <property type="nucleotide sequence ID" value="NZ_CP053069.1"/>
</dbReference>
<dbReference type="GO" id="GO:0000160">
    <property type="term" value="P:phosphorelay signal transduction system"/>
    <property type="evidence" value="ECO:0007669"/>
    <property type="project" value="InterPro"/>
</dbReference>
<feature type="domain" description="Response regulatory" evidence="6">
    <location>
        <begin position="11"/>
        <end position="125"/>
    </location>
</feature>
<dbReference type="GO" id="GO:0006355">
    <property type="term" value="P:regulation of DNA-templated transcription"/>
    <property type="evidence" value="ECO:0007669"/>
    <property type="project" value="InterPro"/>
</dbReference>
<name>A0A6M4GUD3_9PROT</name>
<evidence type="ECO:0000313" key="7">
    <source>
        <dbReference type="EMBL" id="QJR10458.1"/>
    </source>
</evidence>
<dbReference type="AlphaFoldDB" id="A0A6M4GUD3"/>
<dbReference type="CDD" id="cd06170">
    <property type="entry name" value="LuxR_C_like"/>
    <property type="match status" value="1"/>
</dbReference>
<organism evidence="7 8">
    <name type="scientific">Usitatibacter rugosus</name>
    <dbReference type="NCBI Taxonomy" id="2732067"/>
    <lineage>
        <taxon>Bacteria</taxon>
        <taxon>Pseudomonadati</taxon>
        <taxon>Pseudomonadota</taxon>
        <taxon>Betaproteobacteria</taxon>
        <taxon>Nitrosomonadales</taxon>
        <taxon>Usitatibacteraceae</taxon>
        <taxon>Usitatibacter</taxon>
    </lineage>
</organism>
<dbReference type="PROSITE" id="PS50043">
    <property type="entry name" value="HTH_LUXR_2"/>
    <property type="match status" value="1"/>
</dbReference>
<dbReference type="PRINTS" id="PR00038">
    <property type="entry name" value="HTHLUXR"/>
</dbReference>
<dbReference type="InterPro" id="IPR011006">
    <property type="entry name" value="CheY-like_superfamily"/>
</dbReference>
<dbReference type="PROSITE" id="PS50110">
    <property type="entry name" value="RESPONSE_REGULATORY"/>
    <property type="match status" value="1"/>
</dbReference>
<evidence type="ECO:0000256" key="3">
    <source>
        <dbReference type="ARBA" id="ARBA00023163"/>
    </source>
</evidence>
<dbReference type="Gene3D" id="3.40.50.2300">
    <property type="match status" value="1"/>
</dbReference>
<gene>
    <name evidence="7" type="primary">tmoT_1</name>
    <name evidence="7" type="ORF">DSM104443_01522</name>
</gene>
<dbReference type="SUPFAM" id="SSF46894">
    <property type="entry name" value="C-terminal effector domain of the bipartite response regulators"/>
    <property type="match status" value="1"/>
</dbReference>
<dbReference type="Pfam" id="PF00196">
    <property type="entry name" value="GerE"/>
    <property type="match status" value="1"/>
</dbReference>
<keyword evidence="3" id="KW-0804">Transcription</keyword>
<protein>
    <submittedName>
        <fullName evidence="7">Response regulator protein TmoT</fullName>
    </submittedName>
</protein>
<accession>A0A6M4GUD3</accession>
<keyword evidence="2" id="KW-0238">DNA-binding</keyword>
<dbReference type="InterPro" id="IPR036388">
    <property type="entry name" value="WH-like_DNA-bd_sf"/>
</dbReference>
<evidence type="ECO:0000259" key="5">
    <source>
        <dbReference type="PROSITE" id="PS50043"/>
    </source>
</evidence>
<dbReference type="InterPro" id="IPR000792">
    <property type="entry name" value="Tscrpt_reg_LuxR_C"/>
</dbReference>
<dbReference type="Gene3D" id="1.10.10.10">
    <property type="entry name" value="Winged helix-like DNA-binding domain superfamily/Winged helix DNA-binding domain"/>
    <property type="match status" value="1"/>
</dbReference>
<dbReference type="SMART" id="SM00448">
    <property type="entry name" value="REC"/>
    <property type="match status" value="1"/>
</dbReference>
<sequence>MIPQGSDIAGLVHVLDDDEHVRIALARLLRAAGFEVRTHASPASYLAEPATVSPCCLVLDERMPEVSGLEMQEALVREGSAVPIIFLTGHGDIPMSVRAMRAGAIDVLTKPVDRDLLLGAVTAAFARHATAVSGQQQLDEVKGRYGKLTAREREVFEGVSAGKLNKQVAADLDISERTVKAHRSQVMEKMQARSVADLVRAWELLQR</sequence>
<dbReference type="SUPFAM" id="SSF52172">
    <property type="entry name" value="CheY-like"/>
    <property type="match status" value="1"/>
</dbReference>
<keyword evidence="4" id="KW-0597">Phosphoprotein</keyword>
<dbReference type="EMBL" id="CP053069">
    <property type="protein sequence ID" value="QJR10458.1"/>
    <property type="molecule type" value="Genomic_DNA"/>
</dbReference>
<evidence type="ECO:0000256" key="2">
    <source>
        <dbReference type="ARBA" id="ARBA00023125"/>
    </source>
</evidence>
<evidence type="ECO:0000259" key="6">
    <source>
        <dbReference type="PROSITE" id="PS50110"/>
    </source>
</evidence>
<keyword evidence="1" id="KW-0805">Transcription regulation</keyword>
<dbReference type="GO" id="GO:0003677">
    <property type="term" value="F:DNA binding"/>
    <property type="evidence" value="ECO:0007669"/>
    <property type="project" value="UniProtKB-KW"/>
</dbReference>
<reference evidence="7 8" key="1">
    <citation type="submission" date="2020-04" db="EMBL/GenBank/DDBJ databases">
        <title>Usitatibacter rugosus gen. nov., sp. nov. and Usitatibacter palustris sp. nov., novel members of Usitatibacteraceae fam. nov. within the order Nitrosomonadales isolated from soil.</title>
        <authorList>
            <person name="Huber K.J."/>
            <person name="Neumann-Schaal M."/>
            <person name="Geppert A."/>
            <person name="Luckner M."/>
            <person name="Wanner G."/>
            <person name="Overmann J."/>
        </authorList>
    </citation>
    <scope>NUCLEOTIDE SEQUENCE [LARGE SCALE GENOMIC DNA]</scope>
    <source>
        <strain evidence="7 8">0125_3</strain>
    </source>
</reference>